<dbReference type="RefSeq" id="WP_141989274.1">
    <property type="nucleotide sequence ID" value="NZ_VFRA01000001.1"/>
</dbReference>
<name>A0A8H2K4S5_9MICO</name>
<organism evidence="4 5">
    <name type="scientific">Rhodoglobus vestalii</name>
    <dbReference type="NCBI Taxonomy" id="193384"/>
    <lineage>
        <taxon>Bacteria</taxon>
        <taxon>Bacillati</taxon>
        <taxon>Actinomycetota</taxon>
        <taxon>Actinomycetes</taxon>
        <taxon>Micrococcales</taxon>
        <taxon>Microbacteriaceae</taxon>
        <taxon>Rhodoglobus</taxon>
    </lineage>
</organism>
<dbReference type="PANTHER" id="PTHR34580">
    <property type="match status" value="1"/>
</dbReference>
<reference evidence="4 5" key="1">
    <citation type="submission" date="2019-06" db="EMBL/GenBank/DDBJ databases">
        <title>Sequencing the genomes of 1000 actinobacteria strains.</title>
        <authorList>
            <person name="Klenk H.-P."/>
        </authorList>
    </citation>
    <scope>NUCLEOTIDE SEQUENCE [LARGE SCALE GENOMIC DNA]</scope>
    <source>
        <strain evidence="4 5">DSM 21947</strain>
    </source>
</reference>
<dbReference type="AlphaFoldDB" id="A0A8H2K4S5"/>
<proteinExistence type="predicted"/>
<gene>
    <name evidence="4" type="ORF">FB472_0215</name>
</gene>
<dbReference type="Proteomes" id="UP000316560">
    <property type="component" value="Unassembled WGS sequence"/>
</dbReference>
<keyword evidence="5" id="KW-1185">Reference proteome</keyword>
<feature type="domain" description="PafC HTH" evidence="2">
    <location>
        <begin position="12"/>
        <end position="134"/>
    </location>
</feature>
<sequence length="331" mass="36311">MAKKIHPLRAQDKLVYLLALVPYLMDRDRVSVAEAAAHFGVPEQQIRDAVRLIAVSGIPGETATYQDSDLFDIAWDDFEDNDQIVLTHMVAIDDSPRFSAREASALIAGLQYLSGLPEHADRVAIATLMSKLSRGASAQPTAMGVESSALDETLALIRESVAAGTQIEFDYRNSRGESERRRIDPLRVESVDADWYVRGWCHSRADVRTFRLDRISSPAMTSESITHTAADVDLPETLFDESPEDIEVTIDVVESAIPLLGDYIARSAQRAVAGDRVRTTVRVPHFHGLKRLIVGLPGVVTVVAPAEARDAVAQWAQCGADRYTETSEGTL</sequence>
<evidence type="ECO:0000259" key="1">
    <source>
        <dbReference type="Pfam" id="PF13280"/>
    </source>
</evidence>
<dbReference type="Pfam" id="PF13280">
    <property type="entry name" value="WYL"/>
    <property type="match status" value="1"/>
</dbReference>
<dbReference type="OrthoDB" id="3171994at2"/>
<evidence type="ECO:0000313" key="5">
    <source>
        <dbReference type="Proteomes" id="UP000316560"/>
    </source>
</evidence>
<evidence type="ECO:0000259" key="3">
    <source>
        <dbReference type="Pfam" id="PF25583"/>
    </source>
</evidence>
<dbReference type="Pfam" id="PF19187">
    <property type="entry name" value="HTH_PafC"/>
    <property type="match status" value="1"/>
</dbReference>
<dbReference type="InterPro" id="IPR057727">
    <property type="entry name" value="WCX_dom"/>
</dbReference>
<dbReference type="InterPro" id="IPR051534">
    <property type="entry name" value="CBASS_pafABC_assoc_protein"/>
</dbReference>
<protein>
    <submittedName>
        <fullName evidence="4">Proteasome accessory factor C</fullName>
    </submittedName>
</protein>
<dbReference type="PANTHER" id="PTHR34580:SF1">
    <property type="entry name" value="PROTEIN PAFC"/>
    <property type="match status" value="1"/>
</dbReference>
<feature type="domain" description="WYL" evidence="1">
    <location>
        <begin position="152"/>
        <end position="218"/>
    </location>
</feature>
<evidence type="ECO:0000313" key="4">
    <source>
        <dbReference type="EMBL" id="TQO18694.1"/>
    </source>
</evidence>
<dbReference type="InterPro" id="IPR026881">
    <property type="entry name" value="WYL_dom"/>
</dbReference>
<dbReference type="InterPro" id="IPR028349">
    <property type="entry name" value="PafC-like"/>
</dbReference>
<feature type="domain" description="WCX" evidence="3">
    <location>
        <begin position="245"/>
        <end position="317"/>
    </location>
</feature>
<accession>A0A8H2K4S5</accession>
<comment type="caution">
    <text evidence="4">The sequence shown here is derived from an EMBL/GenBank/DDBJ whole genome shotgun (WGS) entry which is preliminary data.</text>
</comment>
<keyword evidence="4" id="KW-0647">Proteasome</keyword>
<dbReference type="PIRSF" id="PIRSF016838">
    <property type="entry name" value="PafC"/>
    <property type="match status" value="1"/>
</dbReference>
<evidence type="ECO:0000259" key="2">
    <source>
        <dbReference type="Pfam" id="PF19187"/>
    </source>
</evidence>
<dbReference type="InterPro" id="IPR043839">
    <property type="entry name" value="PafC_HTH"/>
</dbReference>
<dbReference type="Pfam" id="PF25583">
    <property type="entry name" value="WCX"/>
    <property type="match status" value="1"/>
</dbReference>
<dbReference type="GO" id="GO:0000502">
    <property type="term" value="C:proteasome complex"/>
    <property type="evidence" value="ECO:0007669"/>
    <property type="project" value="UniProtKB-KW"/>
</dbReference>
<dbReference type="PROSITE" id="PS52050">
    <property type="entry name" value="WYL"/>
    <property type="match status" value="1"/>
</dbReference>
<dbReference type="EMBL" id="VFRA01000001">
    <property type="protein sequence ID" value="TQO18694.1"/>
    <property type="molecule type" value="Genomic_DNA"/>
</dbReference>